<dbReference type="STRING" id="1798664.A3C93_03695"/>
<dbReference type="InterPro" id="IPR055438">
    <property type="entry name" value="AstE_AspA_cat"/>
</dbReference>
<evidence type="ECO:0000256" key="1">
    <source>
        <dbReference type="ARBA" id="ARBA00001947"/>
    </source>
</evidence>
<keyword evidence="3" id="KW-0378">Hydrolase</keyword>
<dbReference type="GO" id="GO:0005829">
    <property type="term" value="C:cytosol"/>
    <property type="evidence" value="ECO:0007669"/>
    <property type="project" value="TreeGrafter"/>
</dbReference>
<dbReference type="PANTHER" id="PTHR15162:SF7">
    <property type="entry name" value="SUCCINYLGLUTAMATE DESUCCINYLASE"/>
    <property type="match status" value="1"/>
</dbReference>
<gene>
    <name evidence="6" type="ORF">A3C93_03695</name>
</gene>
<dbReference type="InterPro" id="IPR050178">
    <property type="entry name" value="AspA/AstE_fam"/>
</dbReference>
<dbReference type="SUPFAM" id="SSF53187">
    <property type="entry name" value="Zn-dependent exopeptidases"/>
    <property type="match status" value="1"/>
</dbReference>
<dbReference type="GO" id="GO:0016788">
    <property type="term" value="F:hydrolase activity, acting on ester bonds"/>
    <property type="evidence" value="ECO:0007669"/>
    <property type="project" value="InterPro"/>
</dbReference>
<evidence type="ECO:0000313" key="6">
    <source>
        <dbReference type="EMBL" id="OGZ12899.1"/>
    </source>
</evidence>
<dbReference type="EMBL" id="MHLO01000012">
    <property type="protein sequence ID" value="OGZ12899.1"/>
    <property type="molecule type" value="Genomic_DNA"/>
</dbReference>
<reference evidence="6 7" key="1">
    <citation type="journal article" date="2016" name="Nat. Commun.">
        <title>Thousands of microbial genomes shed light on interconnected biogeochemical processes in an aquifer system.</title>
        <authorList>
            <person name="Anantharaman K."/>
            <person name="Brown C.T."/>
            <person name="Hug L.A."/>
            <person name="Sharon I."/>
            <person name="Castelle C.J."/>
            <person name="Probst A.J."/>
            <person name="Thomas B.C."/>
            <person name="Singh A."/>
            <person name="Wilkins M.J."/>
            <person name="Karaoz U."/>
            <person name="Brodie E.L."/>
            <person name="Williams K.H."/>
            <person name="Hubbard S.S."/>
            <person name="Banfield J.F."/>
        </authorList>
    </citation>
    <scope>NUCLEOTIDE SEQUENCE [LARGE SCALE GENOMIC DNA]</scope>
</reference>
<dbReference type="PANTHER" id="PTHR15162">
    <property type="entry name" value="ASPARTOACYLASE"/>
    <property type="match status" value="1"/>
</dbReference>
<evidence type="ECO:0000256" key="2">
    <source>
        <dbReference type="ARBA" id="ARBA00022723"/>
    </source>
</evidence>
<keyword evidence="4" id="KW-0862">Zinc</keyword>
<dbReference type="Proteomes" id="UP000178636">
    <property type="component" value="Unassembled WGS sequence"/>
</dbReference>
<comment type="caution">
    <text evidence="6">The sequence shown here is derived from an EMBL/GenBank/DDBJ whole genome shotgun (WGS) entry which is preliminary data.</text>
</comment>
<keyword evidence="2" id="KW-0479">Metal-binding</keyword>
<evidence type="ECO:0000259" key="5">
    <source>
        <dbReference type="Pfam" id="PF24827"/>
    </source>
</evidence>
<sequence length="210" mass="23708">MQWNDRPIRFVAGLHGNEKAPVRALESRGLRFVLGNPRAYERNVRFIERDLNASFGVEDGSYEALRAAEILRKIGEKEVVVDFHTTSASSVPFAILTDKKMLPLAERIGVAYAVLMTHNIKKGHALINFRDGISVEMHGYDTEESFQATLHVLRALSEERSVPVRVYEVYGVIKELGDYENFTEHPDGFTPVLVGEQSYDFIGLKARRLG</sequence>
<dbReference type="Pfam" id="PF24827">
    <property type="entry name" value="AstE_AspA_cat"/>
    <property type="match status" value="1"/>
</dbReference>
<comment type="cofactor">
    <cofactor evidence="1">
        <name>Zn(2+)</name>
        <dbReference type="ChEBI" id="CHEBI:29105"/>
    </cofactor>
</comment>
<dbReference type="AlphaFoldDB" id="A0A1G2DH16"/>
<dbReference type="GO" id="GO:0046872">
    <property type="term" value="F:metal ion binding"/>
    <property type="evidence" value="ECO:0007669"/>
    <property type="project" value="UniProtKB-KW"/>
</dbReference>
<dbReference type="Gene3D" id="3.40.630.10">
    <property type="entry name" value="Zn peptidases"/>
    <property type="match status" value="1"/>
</dbReference>
<evidence type="ECO:0000256" key="4">
    <source>
        <dbReference type="ARBA" id="ARBA00022833"/>
    </source>
</evidence>
<evidence type="ECO:0000313" key="7">
    <source>
        <dbReference type="Proteomes" id="UP000178636"/>
    </source>
</evidence>
<protein>
    <recommendedName>
        <fullName evidence="5">Succinylglutamate desuccinylase/Aspartoacylase catalytic domain-containing protein</fullName>
    </recommendedName>
</protein>
<feature type="domain" description="Succinylglutamate desuccinylase/Aspartoacylase catalytic" evidence="5">
    <location>
        <begin position="11"/>
        <end position="122"/>
    </location>
</feature>
<organism evidence="6 7">
    <name type="scientific">Candidatus Lloydbacteria bacterium RIFCSPHIGHO2_02_FULL_54_17</name>
    <dbReference type="NCBI Taxonomy" id="1798664"/>
    <lineage>
        <taxon>Bacteria</taxon>
        <taxon>Candidatus Lloydiibacteriota</taxon>
    </lineage>
</organism>
<proteinExistence type="predicted"/>
<accession>A0A1G2DH16</accession>
<evidence type="ECO:0000256" key="3">
    <source>
        <dbReference type="ARBA" id="ARBA00022801"/>
    </source>
</evidence>
<name>A0A1G2DH16_9BACT</name>